<dbReference type="Proteomes" id="UP001071230">
    <property type="component" value="Unassembled WGS sequence"/>
</dbReference>
<keyword evidence="3" id="KW-1185">Reference proteome</keyword>
<dbReference type="Proteomes" id="UP000836597">
    <property type="component" value="Chromosome"/>
</dbReference>
<reference evidence="1" key="2">
    <citation type="submission" date="2020-01" db="EMBL/GenBank/DDBJ databases">
        <authorList>
            <person name="Hornung B."/>
        </authorList>
    </citation>
    <scope>NUCLEOTIDE SEQUENCE</scope>
    <source>
        <strain evidence="1">PacBioINE</strain>
    </source>
</reference>
<name>A0A8S0W277_9FIRM</name>
<proteinExistence type="predicted"/>
<sequence length="169" mass="19181">MSRMRTRGRAEAFLVKREVLRSFFNPAAPRRWSVLLLALVGIAFGGCSPAKFFSFPKWLACANVKKEIRQILTAVQEEGDDPDLLRSPEADICIDLYVQYLRRMRTILLYATQRQIPARTVISKHAGRRSGAMADFLMEEVAPTGPLPTRSAGAAERRRRVYRQLRICG</sequence>
<dbReference type="AlphaFoldDB" id="A0A8S0W277"/>
<accession>A0A8S0W277</accession>
<evidence type="ECO:0000313" key="2">
    <source>
        <dbReference type="EMBL" id="CEJ06612.1"/>
    </source>
</evidence>
<dbReference type="EMBL" id="LR746496">
    <property type="protein sequence ID" value="CAA7600478.1"/>
    <property type="molecule type" value="Genomic_DNA"/>
</dbReference>
<evidence type="ECO:0000313" key="1">
    <source>
        <dbReference type="EMBL" id="CAA7600478.1"/>
    </source>
</evidence>
<organism evidence="1">
    <name type="scientific">Acididesulfobacillus acetoxydans</name>
    <dbReference type="NCBI Taxonomy" id="1561005"/>
    <lineage>
        <taxon>Bacteria</taxon>
        <taxon>Bacillati</taxon>
        <taxon>Bacillota</taxon>
        <taxon>Clostridia</taxon>
        <taxon>Eubacteriales</taxon>
        <taxon>Peptococcaceae</taxon>
        <taxon>Acididesulfobacillus</taxon>
    </lineage>
</organism>
<protein>
    <submittedName>
        <fullName evidence="1">Uncharacterized protein</fullName>
    </submittedName>
</protein>
<dbReference type="EMBL" id="CDGJ01000032">
    <property type="protein sequence ID" value="CEJ06612.1"/>
    <property type="molecule type" value="Genomic_DNA"/>
</dbReference>
<gene>
    <name evidence="2" type="ORF">DEACI_1061</name>
    <name evidence="1" type="ORF">DEACI_1131</name>
</gene>
<evidence type="ECO:0000313" key="3">
    <source>
        <dbReference type="Proteomes" id="UP001071230"/>
    </source>
</evidence>
<reference evidence="2" key="1">
    <citation type="submission" date="2014-11" db="EMBL/GenBank/DDBJ databases">
        <authorList>
            <person name="Hornung B.V."/>
        </authorList>
    </citation>
    <scope>NUCLEOTIDE SEQUENCE</scope>
    <source>
        <strain evidence="2">INE</strain>
    </source>
</reference>
<dbReference type="KEGG" id="aacx:DEACI_1131"/>